<reference evidence="2 3" key="1">
    <citation type="submission" date="2016-09" db="EMBL/GenBank/DDBJ databases">
        <authorList>
            <person name="Capua I."/>
            <person name="De Benedictis P."/>
            <person name="Joannis T."/>
            <person name="Lombin L.H."/>
            <person name="Cattoli G."/>
        </authorList>
    </citation>
    <scope>NUCLEOTIDE SEQUENCE [LARGE SCALE GENOMIC DNA]</scope>
    <source>
        <strain evidence="2 3">NRS-1</strain>
    </source>
</reference>
<dbReference type="EMBL" id="MKGI01000013">
    <property type="protein sequence ID" value="OEL11941.1"/>
    <property type="molecule type" value="Genomic_DNA"/>
</dbReference>
<dbReference type="Proteomes" id="UP000095601">
    <property type="component" value="Unassembled WGS sequence"/>
</dbReference>
<dbReference type="KEGG" id="cnr:EB819_00680"/>
<evidence type="ECO:0000256" key="1">
    <source>
        <dbReference type="SAM" id="Phobius"/>
    </source>
</evidence>
<gene>
    <name evidence="2" type="ORF">BHF72_1592</name>
</gene>
<keyword evidence="1" id="KW-0812">Transmembrane</keyword>
<dbReference type="STRING" id="237258.SAMN04489756_12323"/>
<accession>A0A1E5UGE3</accession>
<name>A0A1E5UGE3_9FLAO</name>
<dbReference type="AlphaFoldDB" id="A0A1E5UGE3"/>
<keyword evidence="3" id="KW-1185">Reference proteome</keyword>
<feature type="transmembrane region" description="Helical" evidence="1">
    <location>
        <begin position="52"/>
        <end position="73"/>
    </location>
</feature>
<comment type="caution">
    <text evidence="2">The sequence shown here is derived from an EMBL/GenBank/DDBJ whole genome shotgun (WGS) entry which is preliminary data.</text>
</comment>
<keyword evidence="1" id="KW-0472">Membrane</keyword>
<organism evidence="2 3">
    <name type="scientific">Cloacibacterium normanense</name>
    <dbReference type="NCBI Taxonomy" id="237258"/>
    <lineage>
        <taxon>Bacteria</taxon>
        <taxon>Pseudomonadati</taxon>
        <taxon>Bacteroidota</taxon>
        <taxon>Flavobacteriia</taxon>
        <taxon>Flavobacteriales</taxon>
        <taxon>Weeksellaceae</taxon>
    </lineage>
</organism>
<protein>
    <submittedName>
        <fullName evidence="2">Putative membrane protein</fullName>
    </submittedName>
</protein>
<keyword evidence="1" id="KW-1133">Transmembrane helix</keyword>
<dbReference type="RefSeq" id="WP_069797247.1">
    <property type="nucleotide sequence ID" value="NZ_CP034157.1"/>
</dbReference>
<evidence type="ECO:0000313" key="2">
    <source>
        <dbReference type="EMBL" id="OEL11941.1"/>
    </source>
</evidence>
<evidence type="ECO:0000313" key="3">
    <source>
        <dbReference type="Proteomes" id="UP000095601"/>
    </source>
</evidence>
<sequence>MERSNITRRLQTFAMAVMATLIGGLVWAQEKAAQLDVDVDMNKGTDMSGNWMQNPLIWVIGALVLIILIALVARGGNSK</sequence>
<proteinExistence type="predicted"/>